<accession>A0A550BXE1</accession>
<proteinExistence type="predicted"/>
<reference evidence="1 2" key="1">
    <citation type="journal article" date="2019" name="New Phytol.">
        <title>Comparative genomics reveals unique wood-decay strategies and fruiting body development in the Schizophyllaceae.</title>
        <authorList>
            <person name="Almasi E."/>
            <person name="Sahu N."/>
            <person name="Krizsan K."/>
            <person name="Balint B."/>
            <person name="Kovacs G.M."/>
            <person name="Kiss B."/>
            <person name="Cseklye J."/>
            <person name="Drula E."/>
            <person name="Henrissat B."/>
            <person name="Nagy I."/>
            <person name="Chovatia M."/>
            <person name="Adam C."/>
            <person name="LaButti K."/>
            <person name="Lipzen A."/>
            <person name="Riley R."/>
            <person name="Grigoriev I.V."/>
            <person name="Nagy L.G."/>
        </authorList>
    </citation>
    <scope>NUCLEOTIDE SEQUENCE [LARGE SCALE GENOMIC DNA]</scope>
    <source>
        <strain evidence="1 2">NL-1724</strain>
    </source>
</reference>
<keyword evidence="2" id="KW-1185">Reference proteome</keyword>
<dbReference type="EMBL" id="VDMD01000051">
    <property type="protein sequence ID" value="TRM57211.1"/>
    <property type="molecule type" value="Genomic_DNA"/>
</dbReference>
<name>A0A550BXE1_9AGAR</name>
<comment type="caution">
    <text evidence="1">The sequence shown here is derived from an EMBL/GenBank/DDBJ whole genome shotgun (WGS) entry which is preliminary data.</text>
</comment>
<dbReference type="AlphaFoldDB" id="A0A550BXE1"/>
<protein>
    <submittedName>
        <fullName evidence="1">Uncharacterized protein</fullName>
    </submittedName>
</protein>
<evidence type="ECO:0000313" key="1">
    <source>
        <dbReference type="EMBL" id="TRM57211.1"/>
    </source>
</evidence>
<gene>
    <name evidence="1" type="ORF">BD626DRAFT_223871</name>
</gene>
<evidence type="ECO:0000313" key="2">
    <source>
        <dbReference type="Proteomes" id="UP000320762"/>
    </source>
</evidence>
<organism evidence="1 2">
    <name type="scientific">Schizophyllum amplum</name>
    <dbReference type="NCBI Taxonomy" id="97359"/>
    <lineage>
        <taxon>Eukaryota</taxon>
        <taxon>Fungi</taxon>
        <taxon>Dikarya</taxon>
        <taxon>Basidiomycota</taxon>
        <taxon>Agaricomycotina</taxon>
        <taxon>Agaricomycetes</taxon>
        <taxon>Agaricomycetidae</taxon>
        <taxon>Agaricales</taxon>
        <taxon>Schizophyllaceae</taxon>
        <taxon>Schizophyllum</taxon>
    </lineage>
</organism>
<sequence>MGSSPQNAPQHRQMPVVARTALYQSSESPNGHALNIPFAVAYTWTSLRSLTVTGFPLHSDDLVDELEYIIRSCTHTCACIWSRRCAPPAYPGHPLDIQSRSAWWSERHAYLIAWPADATSRDGHTYLNSKNSIIAIRTRMKGFSPNCHQRCECCRSLLIRTSTPRACSR</sequence>
<dbReference type="Proteomes" id="UP000320762">
    <property type="component" value="Unassembled WGS sequence"/>
</dbReference>